<dbReference type="AlphaFoldDB" id="A0A6L6YGL8"/>
<proteinExistence type="predicted"/>
<organism evidence="2 3">
    <name type="scientific">Parasutterella muris</name>
    <dbReference type="NCBI Taxonomy" id="2565572"/>
    <lineage>
        <taxon>Bacteria</taxon>
        <taxon>Pseudomonadati</taxon>
        <taxon>Pseudomonadota</taxon>
        <taxon>Betaproteobacteria</taxon>
        <taxon>Burkholderiales</taxon>
        <taxon>Sutterellaceae</taxon>
        <taxon>Parasutterella</taxon>
    </lineage>
</organism>
<evidence type="ECO:0000313" key="3">
    <source>
        <dbReference type="Proteomes" id="UP000472580"/>
    </source>
</evidence>
<evidence type="ECO:0000259" key="1">
    <source>
        <dbReference type="Pfam" id="PF23864"/>
    </source>
</evidence>
<comment type="caution">
    <text evidence="2">The sequence shown here is derived from an EMBL/GenBank/DDBJ whole genome shotgun (WGS) entry which is preliminary data.</text>
</comment>
<gene>
    <name evidence="2" type="ORF">E5987_06440</name>
</gene>
<sequence length="130" mass="14787">MTLLSLEKTKALWEKDYEIVNLLHELGYSEDDDDEDLEALRNELEAIYNDGCSSGCCLALTYYSDTTAFYERNEEVAEHIECVAQEVGLDMLCDSLGLTYGDILTCSKYAKNAYVWAYVENLVRIIIEGE</sequence>
<keyword evidence="3" id="KW-1185">Reference proteome</keyword>
<dbReference type="Pfam" id="PF23864">
    <property type="entry name" value="DUF7222"/>
    <property type="match status" value="1"/>
</dbReference>
<evidence type="ECO:0000313" key="2">
    <source>
        <dbReference type="EMBL" id="MVX56845.1"/>
    </source>
</evidence>
<reference evidence="2 3" key="1">
    <citation type="submission" date="2019-12" db="EMBL/GenBank/DDBJ databases">
        <title>Microbes associate with the intestines of laboratory mice.</title>
        <authorList>
            <person name="Navarre W."/>
            <person name="Wong E."/>
        </authorList>
    </citation>
    <scope>NUCLEOTIDE SEQUENCE [LARGE SCALE GENOMIC DNA]</scope>
    <source>
        <strain evidence="2 3">NM82_D38</strain>
    </source>
</reference>
<protein>
    <recommendedName>
        <fullName evidence="1">DUF7222 domain-containing protein</fullName>
    </recommendedName>
</protein>
<feature type="domain" description="DUF7222" evidence="1">
    <location>
        <begin position="43"/>
        <end position="124"/>
    </location>
</feature>
<dbReference type="Proteomes" id="UP000472580">
    <property type="component" value="Unassembled WGS sequence"/>
</dbReference>
<dbReference type="RefSeq" id="WP_160335275.1">
    <property type="nucleotide sequence ID" value="NZ_WSRP01000016.1"/>
</dbReference>
<dbReference type="EMBL" id="WSRP01000016">
    <property type="protein sequence ID" value="MVX56845.1"/>
    <property type="molecule type" value="Genomic_DNA"/>
</dbReference>
<accession>A0A6L6YGL8</accession>
<name>A0A6L6YGL8_9BURK</name>
<dbReference type="InterPro" id="IPR055646">
    <property type="entry name" value="DUF7222"/>
</dbReference>